<dbReference type="Gene3D" id="3.10.450.530">
    <property type="entry name" value="Ribonuclease toxin, BrnT, of type II toxin-antitoxin system"/>
    <property type="match status" value="1"/>
</dbReference>
<name>A0A1I4E2W7_9PROT</name>
<proteinExistence type="predicted"/>
<dbReference type="Proteomes" id="UP000199473">
    <property type="component" value="Unassembled WGS sequence"/>
</dbReference>
<evidence type="ECO:0000313" key="1">
    <source>
        <dbReference type="EMBL" id="SFK99583.1"/>
    </source>
</evidence>
<dbReference type="Pfam" id="PF04365">
    <property type="entry name" value="BrnT_toxin"/>
    <property type="match status" value="1"/>
</dbReference>
<keyword evidence="2" id="KW-1185">Reference proteome</keyword>
<dbReference type="InterPro" id="IPR038573">
    <property type="entry name" value="BrnT_sf"/>
</dbReference>
<organism evidence="1 2">
    <name type="scientific">Falsiroseomonas stagni DSM 19981</name>
    <dbReference type="NCBI Taxonomy" id="1123062"/>
    <lineage>
        <taxon>Bacteria</taxon>
        <taxon>Pseudomonadati</taxon>
        <taxon>Pseudomonadota</taxon>
        <taxon>Alphaproteobacteria</taxon>
        <taxon>Acetobacterales</taxon>
        <taxon>Roseomonadaceae</taxon>
        <taxon>Falsiroseomonas</taxon>
    </lineage>
</organism>
<sequence length="90" mass="10774">MPYLEWDDRKRLSNLEKHRLDFEDAYQIFGAEFLKLPARPSGDELRFRAIGHVRENLVTVIYTERGDAIRIISMRKARTDERRLHQALFD</sequence>
<dbReference type="STRING" id="1123062.SAMN02745775_113138"/>
<reference evidence="1 2" key="1">
    <citation type="submission" date="2016-10" db="EMBL/GenBank/DDBJ databases">
        <authorList>
            <person name="de Groot N.N."/>
        </authorList>
    </citation>
    <scope>NUCLEOTIDE SEQUENCE [LARGE SCALE GENOMIC DNA]</scope>
    <source>
        <strain evidence="1 2">DSM 19981</strain>
    </source>
</reference>
<dbReference type="RefSeq" id="WP_092962558.1">
    <property type="nucleotide sequence ID" value="NZ_FOSQ01000013.1"/>
</dbReference>
<dbReference type="InterPro" id="IPR007460">
    <property type="entry name" value="BrnT_toxin"/>
</dbReference>
<evidence type="ECO:0000313" key="2">
    <source>
        <dbReference type="Proteomes" id="UP000199473"/>
    </source>
</evidence>
<gene>
    <name evidence="1" type="ORF">SAMN02745775_113138</name>
</gene>
<accession>A0A1I4E2W7</accession>
<protein>
    <submittedName>
        <fullName evidence="1">Uncharacterized protein</fullName>
    </submittedName>
</protein>
<dbReference type="OrthoDB" id="9798158at2"/>
<dbReference type="AlphaFoldDB" id="A0A1I4E2W7"/>
<dbReference type="EMBL" id="FOSQ01000013">
    <property type="protein sequence ID" value="SFK99583.1"/>
    <property type="molecule type" value="Genomic_DNA"/>
</dbReference>